<comment type="caution">
    <text evidence="2">The sequence shown here is derived from an EMBL/GenBank/DDBJ whole genome shotgun (WGS) entry which is preliminary data.</text>
</comment>
<evidence type="ECO:0000256" key="1">
    <source>
        <dbReference type="SAM" id="Phobius"/>
    </source>
</evidence>
<evidence type="ECO:0000313" key="3">
    <source>
        <dbReference type="Proteomes" id="UP000789396"/>
    </source>
</evidence>
<organism evidence="2 3">
    <name type="scientific">Racocetra fulgida</name>
    <dbReference type="NCBI Taxonomy" id="60492"/>
    <lineage>
        <taxon>Eukaryota</taxon>
        <taxon>Fungi</taxon>
        <taxon>Fungi incertae sedis</taxon>
        <taxon>Mucoromycota</taxon>
        <taxon>Glomeromycotina</taxon>
        <taxon>Glomeromycetes</taxon>
        <taxon>Diversisporales</taxon>
        <taxon>Gigasporaceae</taxon>
        <taxon>Racocetra</taxon>
    </lineage>
</organism>
<dbReference type="EMBL" id="CAJVPZ010091213">
    <property type="protein sequence ID" value="CAG8815397.1"/>
    <property type="molecule type" value="Genomic_DNA"/>
</dbReference>
<keyword evidence="1" id="KW-0472">Membrane</keyword>
<gene>
    <name evidence="2" type="ORF">RFULGI_LOCUS19186</name>
</gene>
<keyword evidence="3" id="KW-1185">Reference proteome</keyword>
<feature type="transmembrane region" description="Helical" evidence="1">
    <location>
        <begin position="27"/>
        <end position="51"/>
    </location>
</feature>
<keyword evidence="1" id="KW-0812">Transmembrane</keyword>
<dbReference type="OrthoDB" id="2324972at2759"/>
<protein>
    <submittedName>
        <fullName evidence="2">8395_t:CDS:1</fullName>
    </submittedName>
</protein>
<proteinExistence type="predicted"/>
<feature type="non-terminal residue" evidence="2">
    <location>
        <position position="57"/>
    </location>
</feature>
<name>A0A9N9K7C5_9GLOM</name>
<dbReference type="Proteomes" id="UP000789396">
    <property type="component" value="Unassembled WGS sequence"/>
</dbReference>
<keyword evidence="1" id="KW-1133">Transmembrane helix</keyword>
<sequence>VANDPRKILRDERIRLKKHDKGVRKILDIYVILTALFSISIPWISVLLAYFTPPIGY</sequence>
<reference evidence="2" key="1">
    <citation type="submission" date="2021-06" db="EMBL/GenBank/DDBJ databases">
        <authorList>
            <person name="Kallberg Y."/>
            <person name="Tangrot J."/>
            <person name="Rosling A."/>
        </authorList>
    </citation>
    <scope>NUCLEOTIDE SEQUENCE</scope>
    <source>
        <strain evidence="2">IN212</strain>
    </source>
</reference>
<accession>A0A9N9K7C5</accession>
<evidence type="ECO:0000313" key="2">
    <source>
        <dbReference type="EMBL" id="CAG8815397.1"/>
    </source>
</evidence>
<dbReference type="AlphaFoldDB" id="A0A9N9K7C5"/>
<feature type="non-terminal residue" evidence="2">
    <location>
        <position position="1"/>
    </location>
</feature>